<evidence type="ECO:0000313" key="2">
    <source>
        <dbReference type="EMBL" id="DBA54682.1"/>
    </source>
</evidence>
<feature type="transmembrane region" description="Helical" evidence="1">
    <location>
        <begin position="26"/>
        <end position="43"/>
    </location>
</feature>
<reference evidence="2" key="1">
    <citation type="journal article" date="2024" name="ISME J.">
        <title>Pleomorphic viruses establish stable relationship with marine hyperthermophilic archaea.</title>
        <authorList>
            <person name="Baquero D.P."/>
            <person name="Bignon E.A."/>
            <person name="Krupovic M."/>
        </authorList>
    </citation>
    <scope>NUCLEOTIDE SEQUENCE</scope>
</reference>
<keyword evidence="1" id="KW-1133">Transmembrane helix</keyword>
<evidence type="ECO:0000256" key="1">
    <source>
        <dbReference type="SAM" id="Phobius"/>
    </source>
</evidence>
<keyword evidence="1" id="KW-0812">Transmembrane</keyword>
<proteinExistence type="predicted"/>
<protein>
    <recommendedName>
        <fullName evidence="3">DUF202 domain-containing protein</fullName>
    </recommendedName>
</protein>
<evidence type="ECO:0008006" key="3">
    <source>
        <dbReference type="Google" id="ProtNLM"/>
    </source>
</evidence>
<name>A0AAT9JAR0_9VIRU</name>
<accession>A0AAT9JAR0</accession>
<feature type="transmembrane region" description="Helical" evidence="1">
    <location>
        <begin position="80"/>
        <end position="101"/>
    </location>
</feature>
<keyword evidence="1" id="KW-0472">Membrane</keyword>
<sequence>MSDFLYKMYERTENWIIRNSRDIENFMWANAALWQIILFMNFLTNKNPIYLLIVIIFSASLWFLKSYRRKKRMSPKLQRIYNVVYVITYGLWTGLTFSLLLEILTR</sequence>
<dbReference type="EMBL" id="BK065158">
    <property type="protein sequence ID" value="DBA54682.1"/>
    <property type="molecule type" value="Genomic_DNA"/>
</dbReference>
<gene>
    <name evidence="2" type="ORF">ThalV2_gp14</name>
</gene>
<organism evidence="2">
    <name type="scientific">Pleomorphic virus ThalV2</name>
    <dbReference type="NCBI Taxonomy" id="3115753"/>
    <lineage>
        <taxon>Viruses</taxon>
        <taxon>Monodnaviria</taxon>
        <taxon>Trapavirae</taxon>
        <taxon>Saleviricota</taxon>
        <taxon>Huolimaviricetes</taxon>
        <taxon>Haloruvirales</taxon>
        <taxon>Pleolipoviridae</taxon>
    </lineage>
</organism>
<feature type="transmembrane region" description="Helical" evidence="1">
    <location>
        <begin position="49"/>
        <end position="68"/>
    </location>
</feature>